<evidence type="ECO:0000313" key="4">
    <source>
        <dbReference type="EMBL" id="MDV7250437.1"/>
    </source>
</evidence>
<evidence type="ECO:0000313" key="5">
    <source>
        <dbReference type="Proteomes" id="UP000515406"/>
    </source>
</evidence>
<name>A0A6V7F7V7_9XANT</name>
<reference evidence="3 5" key="1">
    <citation type="submission" date="2020-07" db="EMBL/GenBank/DDBJ databases">
        <authorList>
            <person name="Pothier F. J."/>
        </authorList>
    </citation>
    <scope>NUCLEOTIDE SEQUENCE [LARGE SCALE GENOMIC DNA]</scope>
    <source>
        <strain evidence="3 5">CFBP 498</strain>
    </source>
</reference>
<dbReference type="EMBL" id="JAWMQI010000091">
    <property type="protein sequence ID" value="MDV7250437.1"/>
    <property type="molecule type" value="Genomic_DNA"/>
</dbReference>
<dbReference type="PROSITE" id="PS51318">
    <property type="entry name" value="TAT"/>
    <property type="match status" value="1"/>
</dbReference>
<dbReference type="EMBL" id="LR828257">
    <property type="protein sequence ID" value="CAD0359668.1"/>
    <property type="molecule type" value="Genomic_DNA"/>
</dbReference>
<reference evidence="4 6" key="2">
    <citation type="submission" date="2023-10" db="EMBL/GenBank/DDBJ databases">
        <title>A new tool for lettuce pathogen research.</title>
        <authorList>
            <person name="Horton K.N."/>
            <person name="Cseke L.J."/>
            <person name="Badiwe M."/>
            <person name="Tesfaye D."/>
            <person name="Klein A."/>
            <person name="Su J."/>
            <person name="Potnis N."/>
            <person name="Gassmann W."/>
        </authorList>
    </citation>
    <scope>NUCLEOTIDE SEQUENCE [LARGE SCALE GENOMIC DNA]</scope>
    <source>
        <strain evidence="4 6">JSKH1901</strain>
    </source>
</reference>
<dbReference type="InterPro" id="IPR006311">
    <property type="entry name" value="TAT_signal"/>
</dbReference>
<evidence type="ECO:0000313" key="3">
    <source>
        <dbReference type="EMBL" id="CAD0359663.1"/>
    </source>
</evidence>
<evidence type="ECO:0000256" key="2">
    <source>
        <dbReference type="SAM" id="SignalP"/>
    </source>
</evidence>
<sequence length="259" mass="28657">MNDRSRRSRLSFSRLAAGLLLAAGLSAGPANAVGLGVLVNDQTSLAKALQEYGEQAKRWTETLKQYQQQLDHYQQQLIKIPRLDLGTSSMADNFAERPEDYGLEDDCPGAPKTGLAGVLQQFKSLAPNMNGNMVEEQMKVCTRMVLAKNAKYNESVRMLKRLIERNNKFKAIEAQRDLGGTSQGALAANDNEVQRFVAQNAMDLDYWNAQMTAYDSYIVGLKEDQSRLARKALDGDQNSWLKPLGQLVQAATLKAALSN</sequence>
<keyword evidence="1" id="KW-0175">Coiled coil</keyword>
<dbReference type="RefSeq" id="WP_031424026.1">
    <property type="nucleotide sequence ID" value="NZ_JAJTZE010000023.1"/>
</dbReference>
<evidence type="ECO:0000313" key="6">
    <source>
        <dbReference type="Proteomes" id="UP001187425"/>
    </source>
</evidence>
<protein>
    <submittedName>
        <fullName evidence="3">Uncharacterized protein</fullName>
    </submittedName>
</protein>
<dbReference type="AlphaFoldDB" id="A0A6V7F7V7"/>
<keyword evidence="5" id="KW-1185">Reference proteome</keyword>
<proteinExistence type="predicted"/>
<dbReference type="Proteomes" id="UP001187425">
    <property type="component" value="Unassembled WGS sequence"/>
</dbReference>
<gene>
    <name evidence="3" type="ORF">CFBP498_43710</name>
    <name evidence="4" type="ORF">R4K57_18910</name>
</gene>
<keyword evidence="2" id="KW-0732">Signal</keyword>
<feature type="chain" id="PRO_5044655938" evidence="2">
    <location>
        <begin position="33"/>
        <end position="259"/>
    </location>
</feature>
<evidence type="ECO:0000256" key="1">
    <source>
        <dbReference type="SAM" id="Coils"/>
    </source>
</evidence>
<accession>A0A6V7F7V7</accession>
<dbReference type="EMBL" id="LR828257">
    <property type="protein sequence ID" value="CAD0359663.1"/>
    <property type="molecule type" value="Genomic_DNA"/>
</dbReference>
<feature type="signal peptide" evidence="2">
    <location>
        <begin position="1"/>
        <end position="32"/>
    </location>
</feature>
<organism evidence="3 5">
    <name type="scientific">Xanthomonas hortorum pv. vitians</name>
    <dbReference type="NCBI Taxonomy" id="83224"/>
    <lineage>
        <taxon>Bacteria</taxon>
        <taxon>Pseudomonadati</taxon>
        <taxon>Pseudomonadota</taxon>
        <taxon>Gammaproteobacteria</taxon>
        <taxon>Lysobacterales</taxon>
        <taxon>Lysobacteraceae</taxon>
        <taxon>Xanthomonas</taxon>
    </lineage>
</organism>
<feature type="coiled-coil region" evidence="1">
    <location>
        <begin position="49"/>
        <end position="76"/>
    </location>
</feature>
<dbReference type="Proteomes" id="UP000515406">
    <property type="component" value="Chromosome"/>
</dbReference>